<dbReference type="AlphaFoldDB" id="K0PU74"/>
<dbReference type="Pfam" id="PF19614">
    <property type="entry name" value="DUF6119"/>
    <property type="match status" value="1"/>
</dbReference>
<name>K0PU74_9HYPH</name>
<keyword evidence="2" id="KW-1185">Reference proteome</keyword>
<comment type="caution">
    <text evidence="1">The sequence shown here is derived from an EMBL/GenBank/DDBJ whole genome shotgun (WGS) entry which is preliminary data.</text>
</comment>
<gene>
    <name evidence="1" type="ORF">BN77_p230005</name>
</gene>
<organism evidence="1 2">
    <name type="scientific">Rhizobium mesoamericanum STM3625</name>
    <dbReference type="NCBI Taxonomy" id="1211777"/>
    <lineage>
        <taxon>Bacteria</taxon>
        <taxon>Pseudomonadati</taxon>
        <taxon>Pseudomonadota</taxon>
        <taxon>Alphaproteobacteria</taxon>
        <taxon>Hyphomicrobiales</taxon>
        <taxon>Rhizobiaceae</taxon>
        <taxon>Rhizobium/Agrobacterium group</taxon>
        <taxon>Rhizobium</taxon>
    </lineage>
</organism>
<dbReference type="STRING" id="1211777.BN77_p230005"/>
<evidence type="ECO:0000313" key="1">
    <source>
        <dbReference type="EMBL" id="CCM80261.1"/>
    </source>
</evidence>
<dbReference type="EMBL" id="CANI01000086">
    <property type="protein sequence ID" value="CCM80261.1"/>
    <property type="molecule type" value="Genomic_DNA"/>
</dbReference>
<evidence type="ECO:0000313" key="2">
    <source>
        <dbReference type="Proteomes" id="UP000009319"/>
    </source>
</evidence>
<dbReference type="NCBIfam" id="TIGR04141">
    <property type="entry name" value="TIGR04141 family sporadically distributed protein"/>
    <property type="match status" value="1"/>
</dbReference>
<sequence length="122" mass="13279">MQPSKTRSPKQWYRGDFDFGIEINRIILQSITGKSGEDDFAGTLTGADGLKLSCDTSYDDIDGKALQIATSYGDNAFEEAFPWYGKITPIRDRARIGELDNELLARLAAGAIDGIHLAPPVG</sequence>
<dbReference type="HOGENOM" id="CLU_2024887_0_0_5"/>
<accession>K0PU74</accession>
<dbReference type="RefSeq" id="WP_007538963.1">
    <property type="nucleotide sequence ID" value="NZ_HF536778.1"/>
</dbReference>
<reference evidence="1 2" key="1">
    <citation type="journal article" date="2013" name="Genome Announc.">
        <title>Draft Genome Sequence of Rhizobium mesoamericanum STM3625, a Nitrogen-Fixing Symbiont of Mimosa pudica Isolated in French Guiana (South America).</title>
        <authorList>
            <person name="Moulin L."/>
            <person name="Mornico D."/>
            <person name="Melkonian R."/>
            <person name="Klonowska A."/>
        </authorList>
    </citation>
    <scope>NUCLEOTIDE SEQUENCE [LARGE SCALE GENOMIC DNA]</scope>
    <source>
        <strain evidence="1 2">STM3625</strain>
    </source>
</reference>
<dbReference type="Proteomes" id="UP000009319">
    <property type="component" value="Unassembled WGS sequence"/>
</dbReference>
<dbReference type="InterPro" id="IPR026487">
    <property type="entry name" value="CHP04141"/>
</dbReference>
<protein>
    <submittedName>
        <fullName evidence="1">Uncharacterized protein</fullName>
    </submittedName>
</protein>
<proteinExistence type="predicted"/>